<comment type="caution">
    <text evidence="7">The sequence shown here is derived from an EMBL/GenBank/DDBJ whole genome shotgun (WGS) entry which is preliminary data.</text>
</comment>
<dbReference type="EMBL" id="MEIA01000170">
    <property type="protein sequence ID" value="OJF13141.1"/>
    <property type="molecule type" value="Genomic_DNA"/>
</dbReference>
<dbReference type="Proteomes" id="UP000182486">
    <property type="component" value="Unassembled WGS sequence"/>
</dbReference>
<protein>
    <recommendedName>
        <fullName evidence="6">Bacterial transcriptional activator domain-containing protein</fullName>
    </recommendedName>
</protein>
<dbReference type="GO" id="GO:0006355">
    <property type="term" value="P:regulation of DNA-templated transcription"/>
    <property type="evidence" value="ECO:0007669"/>
    <property type="project" value="TreeGrafter"/>
</dbReference>
<gene>
    <name evidence="7" type="ORF">BG844_16855</name>
</gene>
<sequence length="973" mass="100632">MVRTLATAGRLLRAVAALAALAGFVAGVPWLLTASASWPLSWIGWPQAAHLPGVAEVIGAVTSPWSDQMILGLLATIGWALWLTFVRHVIVEVIEASAHAAAARHGRPRPPVTGRGPIRWVAAVLVGAIAGAVLFDAARALTSPGASAAAAADAAARRPAVAVVQAAPTVAPAVVDHAWVKSLATGDAVTSAYTRTSAAAQALADRNLDVPAWARDAPGGVHHVRAGDNLWDLAEAKLGDPHRWREIYTLNRGHEQANGYSLTDPDEIHIGWVLALPAHDTDPAPAAPAPADPAPNDAGPATGDPAPANPAPGGTGAAEPTPGDATPGPATPAPSATTTAPSNAAPATGASASATPADSGTPSAEAPDDGSDREAVGAHDEAGISLPSQGWVSLGLAALIATVASLLRLQRRRRARLAFPIRASVEAQPAPVPEPLARVDAVGTARLGTEDDESHRPPVPAVSAPIGVDVDGGEVSLFDLPGPGVALTGAGAEPAARAILAAALATGTTAPVEKRPVVVTTVEIAARLLPDGAPLVGLDPDGTSFDGERLVVLSDVAAAVTHAEEEMIVRRRVLDTFDLDTVAALNARTDHAEMQPPYVLLIEATARHAARLLAVGAHRAALDLHPVVLGPLDGIPSVEVAADGTTTTTTGGDEAARVARLSTLAADDLAAVLAMLTDATARPEAGYDVELDPAPSSNAAAPVEAPAEPVPAQASDAPALVRLRVLGPLVAETDAGPVTSGMRSGSYFVLASLAVHPGGRTLDQLAADLHPEVHLATAGKRIRTDVSTTRRVLRTATGNPEAMFVIYDGATGRYRLDLELIAVDLWQMLTTIEAANTADDDTQALALLREAVELYGGDFADGADQTWITDHATTYRHQILSVYARMAEITEADHPDQAVAALERALEFDPVNEELYQRIMRIHGRQNRPDAVRRTLRRLEERLAELGDAEPSQATRRVAERQLRPATASGVRG</sequence>
<reference evidence="7 8" key="1">
    <citation type="submission" date="2016-09" db="EMBL/GenBank/DDBJ databases">
        <title>Couchioplanes caeruleus draft genome sequence.</title>
        <authorList>
            <person name="Sheehan J."/>
            <person name="Caffrey P."/>
        </authorList>
    </citation>
    <scope>NUCLEOTIDE SEQUENCE [LARGE SCALE GENOMIC DNA]</scope>
    <source>
        <strain evidence="7 8">DSM 43634</strain>
    </source>
</reference>
<keyword evidence="4" id="KW-0472">Membrane</keyword>
<feature type="compositionally biased region" description="Low complexity" evidence="3">
    <location>
        <begin position="294"/>
        <end position="306"/>
    </location>
</feature>
<evidence type="ECO:0000256" key="5">
    <source>
        <dbReference type="SAM" id="SignalP"/>
    </source>
</evidence>
<keyword evidence="2" id="KW-0804">Transcription</keyword>
<dbReference type="SMART" id="SM01043">
    <property type="entry name" value="BTAD"/>
    <property type="match status" value="1"/>
</dbReference>
<dbReference type="Pfam" id="PF03704">
    <property type="entry name" value="BTAD"/>
    <property type="match status" value="1"/>
</dbReference>
<dbReference type="InterPro" id="IPR005158">
    <property type="entry name" value="BTAD"/>
</dbReference>
<dbReference type="PANTHER" id="PTHR35807:SF1">
    <property type="entry name" value="TRANSCRIPTIONAL REGULATOR REDD"/>
    <property type="match status" value="1"/>
</dbReference>
<feature type="transmembrane region" description="Helical" evidence="4">
    <location>
        <begin position="69"/>
        <end position="90"/>
    </location>
</feature>
<proteinExistence type="predicted"/>
<dbReference type="Gene3D" id="3.10.350.10">
    <property type="entry name" value="LysM domain"/>
    <property type="match status" value="1"/>
</dbReference>
<feature type="chain" id="PRO_5009663761" description="Bacterial transcriptional activator domain-containing protein" evidence="5">
    <location>
        <begin position="20"/>
        <end position="973"/>
    </location>
</feature>
<dbReference type="InterPro" id="IPR018392">
    <property type="entry name" value="LysM"/>
</dbReference>
<dbReference type="SUPFAM" id="SSF48452">
    <property type="entry name" value="TPR-like"/>
    <property type="match status" value="1"/>
</dbReference>
<feature type="region of interest" description="Disordered" evidence="3">
    <location>
        <begin position="947"/>
        <end position="973"/>
    </location>
</feature>
<organism evidence="7 8">
    <name type="scientific">Couchioplanes caeruleus subsp. caeruleus</name>
    <dbReference type="NCBI Taxonomy" id="56427"/>
    <lineage>
        <taxon>Bacteria</taxon>
        <taxon>Bacillati</taxon>
        <taxon>Actinomycetota</taxon>
        <taxon>Actinomycetes</taxon>
        <taxon>Micromonosporales</taxon>
        <taxon>Micromonosporaceae</taxon>
        <taxon>Couchioplanes</taxon>
    </lineage>
</organism>
<keyword evidence="1" id="KW-0805">Transcription regulation</keyword>
<dbReference type="GO" id="GO:0003677">
    <property type="term" value="F:DNA binding"/>
    <property type="evidence" value="ECO:0007669"/>
    <property type="project" value="TreeGrafter"/>
</dbReference>
<dbReference type="InterPro" id="IPR051677">
    <property type="entry name" value="AfsR-DnrI-RedD_regulator"/>
</dbReference>
<accession>A0A1K0FJW3</accession>
<evidence type="ECO:0000256" key="2">
    <source>
        <dbReference type="ARBA" id="ARBA00023163"/>
    </source>
</evidence>
<name>A0A1K0FJW3_9ACTN</name>
<evidence type="ECO:0000256" key="1">
    <source>
        <dbReference type="ARBA" id="ARBA00023015"/>
    </source>
</evidence>
<keyword evidence="4" id="KW-0812">Transmembrane</keyword>
<feature type="transmembrane region" description="Helical" evidence="4">
    <location>
        <begin position="117"/>
        <end position="135"/>
    </location>
</feature>
<keyword evidence="5" id="KW-0732">Signal</keyword>
<feature type="signal peptide" evidence="5">
    <location>
        <begin position="1"/>
        <end position="19"/>
    </location>
</feature>
<dbReference type="Gene3D" id="1.10.10.10">
    <property type="entry name" value="Winged helix-like DNA-binding domain superfamily/Winged helix DNA-binding domain"/>
    <property type="match status" value="1"/>
</dbReference>
<feature type="region of interest" description="Disordered" evidence="3">
    <location>
        <begin position="281"/>
        <end position="378"/>
    </location>
</feature>
<evidence type="ECO:0000313" key="8">
    <source>
        <dbReference type="Proteomes" id="UP000182486"/>
    </source>
</evidence>
<dbReference type="InterPro" id="IPR036779">
    <property type="entry name" value="LysM_dom_sf"/>
</dbReference>
<evidence type="ECO:0000313" key="7">
    <source>
        <dbReference type="EMBL" id="OJF13141.1"/>
    </source>
</evidence>
<dbReference type="InterPro" id="IPR036388">
    <property type="entry name" value="WH-like_DNA-bd_sf"/>
</dbReference>
<evidence type="ECO:0000256" key="3">
    <source>
        <dbReference type="SAM" id="MobiDB-lite"/>
    </source>
</evidence>
<keyword evidence="4" id="KW-1133">Transmembrane helix</keyword>
<keyword evidence="8" id="KW-1185">Reference proteome</keyword>
<dbReference type="Gene3D" id="1.25.40.10">
    <property type="entry name" value="Tetratricopeptide repeat domain"/>
    <property type="match status" value="1"/>
</dbReference>
<dbReference type="InterPro" id="IPR011990">
    <property type="entry name" value="TPR-like_helical_dom_sf"/>
</dbReference>
<feature type="transmembrane region" description="Helical" evidence="4">
    <location>
        <begin position="12"/>
        <end position="32"/>
    </location>
</feature>
<dbReference type="CDD" id="cd00118">
    <property type="entry name" value="LysM"/>
    <property type="match status" value="1"/>
</dbReference>
<evidence type="ECO:0000259" key="6">
    <source>
        <dbReference type="SMART" id="SM01043"/>
    </source>
</evidence>
<dbReference type="RefSeq" id="WP_071806287.1">
    <property type="nucleotide sequence ID" value="NZ_MEIA01000170.1"/>
</dbReference>
<dbReference type="PANTHER" id="PTHR35807">
    <property type="entry name" value="TRANSCRIPTIONAL REGULATOR REDD-RELATED"/>
    <property type="match status" value="1"/>
</dbReference>
<dbReference type="AlphaFoldDB" id="A0A1K0FJW3"/>
<feature type="domain" description="Bacterial transcriptional activator" evidence="6">
    <location>
        <begin position="823"/>
        <end position="963"/>
    </location>
</feature>
<evidence type="ECO:0000256" key="4">
    <source>
        <dbReference type="SAM" id="Phobius"/>
    </source>
</evidence>
<feature type="compositionally biased region" description="Low complexity" evidence="3">
    <location>
        <begin position="317"/>
        <end position="364"/>
    </location>
</feature>